<evidence type="ECO:0000313" key="3">
    <source>
        <dbReference type="Proteomes" id="UP001597302"/>
    </source>
</evidence>
<dbReference type="SUPFAM" id="SSF55874">
    <property type="entry name" value="ATPase domain of HSP90 chaperone/DNA topoisomerase II/histidine kinase"/>
    <property type="match status" value="1"/>
</dbReference>
<reference evidence="3" key="1">
    <citation type="journal article" date="2019" name="Int. J. Syst. Evol. Microbiol.">
        <title>The Global Catalogue of Microorganisms (GCM) 10K type strain sequencing project: providing services to taxonomists for standard genome sequencing and annotation.</title>
        <authorList>
            <consortium name="The Broad Institute Genomics Platform"/>
            <consortium name="The Broad Institute Genome Sequencing Center for Infectious Disease"/>
            <person name="Wu L."/>
            <person name="Ma J."/>
        </authorList>
    </citation>
    <scope>NUCLEOTIDE SEQUENCE [LARGE SCALE GENOMIC DNA]</scope>
    <source>
        <strain evidence="3">CCM 8875</strain>
    </source>
</reference>
<dbReference type="InterPro" id="IPR036890">
    <property type="entry name" value="HATPase_C_sf"/>
</dbReference>
<evidence type="ECO:0000313" key="2">
    <source>
        <dbReference type="EMBL" id="MFD1481487.1"/>
    </source>
</evidence>
<dbReference type="InterPro" id="IPR003594">
    <property type="entry name" value="HATPase_dom"/>
</dbReference>
<dbReference type="Gene3D" id="3.30.565.10">
    <property type="entry name" value="Histidine kinase-like ATPase, C-terminal domain"/>
    <property type="match status" value="1"/>
</dbReference>
<comment type="caution">
    <text evidence="2">The sequence shown here is derived from an EMBL/GenBank/DDBJ whole genome shotgun (WGS) entry which is preliminary data.</text>
</comment>
<sequence length="79" mass="8584">MLAYPVTLARRPDAHLAVPLALLANELITNAWKYAWPGGVGDLRIAIQPTGPEQPRLTVSDNGRDLTPISMPRIQTALV</sequence>
<evidence type="ECO:0000259" key="1">
    <source>
        <dbReference type="Pfam" id="PF02518"/>
    </source>
</evidence>
<proteinExistence type="predicted"/>
<dbReference type="EMBL" id="JBHTOQ010000022">
    <property type="protein sequence ID" value="MFD1481487.1"/>
    <property type="molecule type" value="Genomic_DNA"/>
</dbReference>
<gene>
    <name evidence="2" type="ORF">ACFQ5P_09280</name>
</gene>
<dbReference type="Proteomes" id="UP001597302">
    <property type="component" value="Unassembled WGS sequence"/>
</dbReference>
<keyword evidence="2" id="KW-0547">Nucleotide-binding</keyword>
<organism evidence="2 3">
    <name type="scientific">Paracoccus nototheniae</name>
    <dbReference type="NCBI Taxonomy" id="2489002"/>
    <lineage>
        <taxon>Bacteria</taxon>
        <taxon>Pseudomonadati</taxon>
        <taxon>Pseudomonadota</taxon>
        <taxon>Alphaproteobacteria</taxon>
        <taxon>Rhodobacterales</taxon>
        <taxon>Paracoccaceae</taxon>
        <taxon>Paracoccus</taxon>
    </lineage>
</organism>
<keyword evidence="3" id="KW-1185">Reference proteome</keyword>
<dbReference type="Pfam" id="PF02518">
    <property type="entry name" value="HATPase_c"/>
    <property type="match status" value="1"/>
</dbReference>
<protein>
    <submittedName>
        <fullName evidence="2">ATP-binding protein</fullName>
    </submittedName>
</protein>
<accession>A0ABW4DUV4</accession>
<dbReference type="RefSeq" id="WP_131572800.1">
    <property type="nucleotide sequence ID" value="NZ_CBCSAJ010000064.1"/>
</dbReference>
<dbReference type="GO" id="GO:0005524">
    <property type="term" value="F:ATP binding"/>
    <property type="evidence" value="ECO:0007669"/>
    <property type="project" value="UniProtKB-KW"/>
</dbReference>
<feature type="domain" description="Histidine kinase/HSP90-like ATPase" evidence="1">
    <location>
        <begin position="19"/>
        <end position="74"/>
    </location>
</feature>
<keyword evidence="2" id="KW-0067">ATP-binding</keyword>
<name>A0ABW4DUV4_9RHOB</name>